<feature type="domain" description="Major facilitator superfamily (MFS) profile" evidence="29">
    <location>
        <begin position="97"/>
        <end position="518"/>
    </location>
</feature>
<feature type="transmembrane region" description="Helical" evidence="28">
    <location>
        <begin position="151"/>
        <end position="168"/>
    </location>
</feature>
<feature type="transmembrane region" description="Helical" evidence="28">
    <location>
        <begin position="375"/>
        <end position="396"/>
    </location>
</feature>
<evidence type="ECO:0000259" key="29">
    <source>
        <dbReference type="PROSITE" id="PS50850"/>
    </source>
</evidence>
<evidence type="ECO:0000256" key="5">
    <source>
        <dbReference type="ARBA" id="ARBA00009203"/>
    </source>
</evidence>
<evidence type="ECO:0000256" key="10">
    <source>
        <dbReference type="ARBA" id="ARBA00023065"/>
    </source>
</evidence>
<evidence type="ECO:0000256" key="9">
    <source>
        <dbReference type="ARBA" id="ARBA00022989"/>
    </source>
</evidence>
<keyword evidence="8 28" id="KW-0812">Transmembrane</keyword>
<dbReference type="InParanoid" id="W5NFF5"/>
<comment type="catalytic activity">
    <reaction evidence="15">
        <text>agmatine(out) = agmatine(in)</text>
        <dbReference type="Rhea" id="RHEA:72131"/>
        <dbReference type="ChEBI" id="CHEBI:58145"/>
    </reaction>
</comment>
<evidence type="ECO:0000256" key="13">
    <source>
        <dbReference type="ARBA" id="ARBA00023180"/>
    </source>
</evidence>
<evidence type="ECO:0000256" key="22">
    <source>
        <dbReference type="ARBA" id="ARBA00036754"/>
    </source>
</evidence>
<evidence type="ECO:0000256" key="11">
    <source>
        <dbReference type="ARBA" id="ARBA00023128"/>
    </source>
</evidence>
<evidence type="ECO:0000256" key="16">
    <source>
        <dbReference type="ARBA" id="ARBA00035897"/>
    </source>
</evidence>
<dbReference type="PANTHER" id="PTHR24064">
    <property type="entry name" value="SOLUTE CARRIER FAMILY 22 MEMBER"/>
    <property type="match status" value="1"/>
</dbReference>
<dbReference type="GO" id="GO:0008504">
    <property type="term" value="F:monoamine transmembrane transporter activity"/>
    <property type="evidence" value="ECO:0007669"/>
    <property type="project" value="UniProtKB-ARBA"/>
</dbReference>
<keyword evidence="9 28" id="KW-1133">Transmembrane helix</keyword>
<evidence type="ECO:0000256" key="25">
    <source>
        <dbReference type="ARBA" id="ARBA00037001"/>
    </source>
</evidence>
<comment type="catalytic activity">
    <reaction evidence="21">
        <text>(R)-salsolinol(in) = (R)-salsolinol(out)</text>
        <dbReference type="Rhea" id="RHEA:74791"/>
        <dbReference type="ChEBI" id="CHEBI:194082"/>
    </reaction>
</comment>
<organism evidence="30 31">
    <name type="scientific">Lepisosteus oculatus</name>
    <name type="common">Spotted gar</name>
    <dbReference type="NCBI Taxonomy" id="7918"/>
    <lineage>
        <taxon>Eukaryota</taxon>
        <taxon>Metazoa</taxon>
        <taxon>Chordata</taxon>
        <taxon>Craniata</taxon>
        <taxon>Vertebrata</taxon>
        <taxon>Euteleostomi</taxon>
        <taxon>Actinopterygii</taxon>
        <taxon>Neopterygii</taxon>
        <taxon>Holostei</taxon>
        <taxon>Semionotiformes</taxon>
        <taxon>Lepisosteidae</taxon>
        <taxon>Lepisosteus</taxon>
    </lineage>
</organism>
<evidence type="ECO:0000256" key="15">
    <source>
        <dbReference type="ARBA" id="ARBA00035884"/>
    </source>
</evidence>
<reference evidence="31" key="1">
    <citation type="submission" date="2011-12" db="EMBL/GenBank/DDBJ databases">
        <title>The Draft Genome of Lepisosteus oculatus.</title>
        <authorList>
            <consortium name="The Broad Institute Genome Assembly &amp; Analysis Group"/>
            <consortium name="Computational R&amp;D Group"/>
            <consortium name="and Sequencing Platform"/>
            <person name="Di Palma F."/>
            <person name="Alfoldi J."/>
            <person name="Johnson J."/>
            <person name="Berlin A."/>
            <person name="Gnerre S."/>
            <person name="Jaffe D."/>
            <person name="MacCallum I."/>
            <person name="Young S."/>
            <person name="Walker B.J."/>
            <person name="Lander E.S."/>
            <person name="Lindblad-Toh K."/>
        </authorList>
    </citation>
    <scope>NUCLEOTIDE SEQUENCE [LARGE SCALE GENOMIC DNA]</scope>
</reference>
<comment type="catalytic activity">
    <reaction evidence="16">
        <text>(R)-adrenaline(out) = (R)-adrenaline(in)</text>
        <dbReference type="Rhea" id="RHEA:73875"/>
        <dbReference type="ChEBI" id="CHEBI:71406"/>
    </reaction>
</comment>
<dbReference type="GO" id="GO:0015874">
    <property type="term" value="P:norepinephrine transport"/>
    <property type="evidence" value="ECO:0007669"/>
    <property type="project" value="UniProtKB-ARBA"/>
</dbReference>
<dbReference type="InterPro" id="IPR005829">
    <property type="entry name" value="Sugar_transporter_CS"/>
</dbReference>
<evidence type="ECO:0000256" key="6">
    <source>
        <dbReference type="ARBA" id="ARBA00022448"/>
    </source>
</evidence>
<accession>W5NFF5</accession>
<comment type="similarity">
    <text evidence="5">Belongs to the major facilitator (TC 2.A.1) superfamily. Organic cation transporter (TC 2.A.1.19) family.</text>
</comment>
<reference evidence="30" key="3">
    <citation type="submission" date="2025-09" db="UniProtKB">
        <authorList>
            <consortium name="Ensembl"/>
        </authorList>
    </citation>
    <scope>IDENTIFICATION</scope>
</reference>
<feature type="transmembrane region" description="Helical" evidence="28">
    <location>
        <begin position="261"/>
        <end position="280"/>
    </location>
</feature>
<comment type="catalytic activity">
    <reaction evidence="17">
        <text>L-histidyl-L-proline diketopiperazine(in) = L-histidyl-L-proline diketopiperazine(out)</text>
        <dbReference type="Rhea" id="RHEA:74787"/>
        <dbReference type="ChEBI" id="CHEBI:90039"/>
    </reaction>
</comment>
<keyword evidence="13" id="KW-0325">Glycoprotein</keyword>
<evidence type="ECO:0000256" key="23">
    <source>
        <dbReference type="ARBA" id="ARBA00036845"/>
    </source>
</evidence>
<dbReference type="FunCoup" id="W5NFF5">
    <property type="interactions" value="2"/>
</dbReference>
<protein>
    <recommendedName>
        <fullName evidence="26">Solute carrier family 22 member 3</fullName>
    </recommendedName>
    <alternativeName>
        <fullName evidence="27">Organic cation transporter 3</fullName>
    </alternativeName>
</protein>
<evidence type="ECO:0000256" key="28">
    <source>
        <dbReference type="SAM" id="Phobius"/>
    </source>
</evidence>
<comment type="catalytic activity">
    <reaction evidence="19">
        <text>dopamine(out) = dopamine(in)</text>
        <dbReference type="Rhea" id="RHEA:73863"/>
        <dbReference type="ChEBI" id="CHEBI:59905"/>
    </reaction>
</comment>
<evidence type="ECO:0000256" key="27">
    <source>
        <dbReference type="ARBA" id="ARBA00079877"/>
    </source>
</evidence>
<evidence type="ECO:0000256" key="21">
    <source>
        <dbReference type="ARBA" id="ARBA00036661"/>
    </source>
</evidence>
<evidence type="ECO:0000313" key="30">
    <source>
        <dbReference type="Ensembl" id="ENSLOCP00000019364.1"/>
    </source>
</evidence>
<comment type="catalytic activity">
    <reaction evidence="20">
        <text>spermidine(in) = spermidine(out)</text>
        <dbReference type="Rhea" id="RHEA:35039"/>
        <dbReference type="ChEBI" id="CHEBI:57834"/>
    </reaction>
</comment>
<dbReference type="PROSITE" id="PS00216">
    <property type="entry name" value="SUGAR_TRANSPORT_1"/>
    <property type="match status" value="1"/>
</dbReference>
<evidence type="ECO:0000256" key="4">
    <source>
        <dbReference type="ARBA" id="ARBA00004649"/>
    </source>
</evidence>
<dbReference type="STRING" id="7918.ENSLOCP00000019364"/>
<evidence type="ECO:0000313" key="31">
    <source>
        <dbReference type="Proteomes" id="UP000018468"/>
    </source>
</evidence>
<feature type="transmembrane region" description="Helical" evidence="28">
    <location>
        <begin position="233"/>
        <end position="255"/>
    </location>
</feature>
<feature type="transmembrane region" description="Helical" evidence="28">
    <location>
        <begin position="348"/>
        <end position="369"/>
    </location>
</feature>
<dbReference type="AlphaFoldDB" id="W5NFF5"/>
<comment type="catalytic activity">
    <reaction evidence="23">
        <text>(R)-noradrenaline(out) = (R)-noradrenaline(in)</text>
        <dbReference type="Rhea" id="RHEA:73871"/>
        <dbReference type="ChEBI" id="CHEBI:72587"/>
    </reaction>
</comment>
<dbReference type="Bgee" id="ENSLOCG00000015729">
    <property type="expression patterns" value="Expressed in intestine and 8 other cell types or tissues"/>
</dbReference>
<dbReference type="HOGENOM" id="CLU_001265_33_5_1"/>
<dbReference type="GeneTree" id="ENSGT00940000155089"/>
<dbReference type="eggNOG" id="KOG0255">
    <property type="taxonomic scope" value="Eukaryota"/>
</dbReference>
<evidence type="ECO:0000256" key="14">
    <source>
        <dbReference type="ARBA" id="ARBA00023242"/>
    </source>
</evidence>
<dbReference type="GO" id="GO:0031966">
    <property type="term" value="C:mitochondrial membrane"/>
    <property type="evidence" value="ECO:0007669"/>
    <property type="project" value="UniProtKB-SubCell"/>
</dbReference>
<dbReference type="GO" id="GO:0006837">
    <property type="term" value="P:serotonin transport"/>
    <property type="evidence" value="ECO:0007669"/>
    <property type="project" value="UniProtKB-ARBA"/>
</dbReference>
<evidence type="ECO:0000256" key="26">
    <source>
        <dbReference type="ARBA" id="ARBA00072456"/>
    </source>
</evidence>
<dbReference type="GO" id="GO:0005640">
    <property type="term" value="C:nuclear outer membrane"/>
    <property type="evidence" value="ECO:0007669"/>
    <property type="project" value="UniProtKB-SubCell"/>
</dbReference>
<dbReference type="InterPro" id="IPR005828">
    <property type="entry name" value="MFS_sugar_transport-like"/>
</dbReference>
<comment type="catalytic activity">
    <reaction evidence="18">
        <text>serotonin(out) = serotonin(in)</text>
        <dbReference type="Rhea" id="RHEA:73867"/>
        <dbReference type="ChEBI" id="CHEBI:350546"/>
    </reaction>
</comment>
<dbReference type="Proteomes" id="UP000018468">
    <property type="component" value="Linkage group LG1"/>
</dbReference>
<keyword evidence="14" id="KW-0539">Nucleus</keyword>
<evidence type="ECO:0000256" key="12">
    <source>
        <dbReference type="ARBA" id="ARBA00023136"/>
    </source>
</evidence>
<dbReference type="GO" id="GO:0015872">
    <property type="term" value="P:dopamine transport"/>
    <property type="evidence" value="ECO:0007669"/>
    <property type="project" value="UniProtKB-ARBA"/>
</dbReference>
<dbReference type="EMBL" id="AHAT01008267">
    <property type="status" value="NOT_ANNOTATED_CDS"/>
    <property type="molecule type" value="Genomic_DNA"/>
</dbReference>
<comment type="catalytic activity">
    <reaction evidence="22">
        <text>guanidine(out) = guanidine(in)</text>
        <dbReference type="Rhea" id="RHEA:73883"/>
        <dbReference type="ChEBI" id="CHEBI:30087"/>
    </reaction>
</comment>
<proteinExistence type="inferred from homology"/>
<keyword evidence="10" id="KW-0406">Ion transport</keyword>
<reference evidence="30" key="2">
    <citation type="submission" date="2025-08" db="UniProtKB">
        <authorList>
            <consortium name="Ensembl"/>
        </authorList>
    </citation>
    <scope>IDENTIFICATION</scope>
</reference>
<evidence type="ECO:0000256" key="24">
    <source>
        <dbReference type="ARBA" id="ARBA00036998"/>
    </source>
</evidence>
<evidence type="ECO:0000256" key="1">
    <source>
        <dbReference type="ARBA" id="ARBA00004325"/>
    </source>
</evidence>
<dbReference type="Pfam" id="PF00083">
    <property type="entry name" value="Sugar_tr"/>
    <property type="match status" value="1"/>
</dbReference>
<feature type="transmembrane region" description="Helical" evidence="28">
    <location>
        <begin position="205"/>
        <end position="226"/>
    </location>
</feature>
<evidence type="ECO:0000256" key="8">
    <source>
        <dbReference type="ARBA" id="ARBA00022692"/>
    </source>
</evidence>
<feature type="transmembrane region" description="Helical" evidence="28">
    <location>
        <begin position="21"/>
        <end position="44"/>
    </location>
</feature>
<dbReference type="OMA" id="LILTYAW"/>
<feature type="transmembrane region" description="Helical" evidence="28">
    <location>
        <begin position="403"/>
        <end position="422"/>
    </location>
</feature>
<dbReference type="GO" id="GO:0016324">
    <property type="term" value="C:apical plasma membrane"/>
    <property type="evidence" value="ECO:0007669"/>
    <property type="project" value="UniProtKB-SubCell"/>
</dbReference>
<dbReference type="EMBL" id="AHAT01008265">
    <property type="status" value="NOT_ANNOTATED_CDS"/>
    <property type="molecule type" value="Genomic_DNA"/>
</dbReference>
<keyword evidence="11" id="KW-0496">Mitochondrion</keyword>
<dbReference type="GO" id="GO:0015695">
    <property type="term" value="P:organic cation transport"/>
    <property type="evidence" value="ECO:0000318"/>
    <property type="project" value="GO_Central"/>
</dbReference>
<dbReference type="GO" id="GO:0006811">
    <property type="term" value="P:monoatomic ion transport"/>
    <property type="evidence" value="ECO:0007669"/>
    <property type="project" value="UniProtKB-KW"/>
</dbReference>
<comment type="catalytic activity">
    <reaction evidence="25">
        <text>histamine(out) = histamine(in)</text>
        <dbReference type="Rhea" id="RHEA:73879"/>
        <dbReference type="ChEBI" id="CHEBI:58432"/>
    </reaction>
</comment>
<comment type="subcellular location">
    <subcellularLocation>
        <location evidence="2">Apical cell membrane</location>
        <topology evidence="2">Multi-pass membrane protein</topology>
    </subcellularLocation>
    <subcellularLocation>
        <location evidence="3">Basolateral cell membrane</location>
        <topology evidence="3">Multi-pass membrane protein</topology>
    </subcellularLocation>
    <subcellularLocation>
        <location evidence="1">Mitochondrion membrane</location>
    </subcellularLocation>
    <subcellularLocation>
        <location evidence="4">Nucleus outer membrane</location>
    </subcellularLocation>
</comment>
<dbReference type="FunFam" id="1.20.1250.20:FF:000165">
    <property type="entry name" value="Solute carrier family 22 member 3"/>
    <property type="match status" value="1"/>
</dbReference>
<keyword evidence="31" id="KW-1185">Reference proteome</keyword>
<keyword evidence="7" id="KW-1003">Cell membrane</keyword>
<dbReference type="PROSITE" id="PS50850">
    <property type="entry name" value="MFS"/>
    <property type="match status" value="1"/>
</dbReference>
<comment type="catalytic activity">
    <reaction evidence="24">
        <text>tyramine(in) = tyramine(out)</text>
        <dbReference type="Rhea" id="RHEA:74783"/>
        <dbReference type="ChEBI" id="CHEBI:327995"/>
    </reaction>
</comment>
<dbReference type="GO" id="GO:0051608">
    <property type="term" value="P:histamine transport"/>
    <property type="evidence" value="ECO:0007669"/>
    <property type="project" value="UniProtKB-ARBA"/>
</dbReference>
<dbReference type="Ensembl" id="ENSLOCT00000019396.1">
    <property type="protein sequence ID" value="ENSLOCP00000019364.1"/>
    <property type="gene ID" value="ENSLOCG00000015729.1"/>
</dbReference>
<evidence type="ECO:0000256" key="2">
    <source>
        <dbReference type="ARBA" id="ARBA00004424"/>
    </source>
</evidence>
<evidence type="ECO:0000256" key="3">
    <source>
        <dbReference type="ARBA" id="ARBA00004554"/>
    </source>
</evidence>
<dbReference type="InterPro" id="IPR020846">
    <property type="entry name" value="MFS_dom"/>
</dbReference>
<feature type="transmembrane region" description="Helical" evidence="28">
    <location>
        <begin position="175"/>
        <end position="193"/>
    </location>
</feature>
<feature type="transmembrane region" description="Helical" evidence="28">
    <location>
        <begin position="496"/>
        <end position="513"/>
    </location>
</feature>
<keyword evidence="12 28" id="KW-0472">Membrane</keyword>
<dbReference type="GO" id="GO:0015651">
    <property type="term" value="F:quaternary ammonium group transmembrane transporter activity"/>
    <property type="evidence" value="ECO:0007669"/>
    <property type="project" value="UniProtKB-ARBA"/>
</dbReference>
<dbReference type="GO" id="GO:0016323">
    <property type="term" value="C:basolateral plasma membrane"/>
    <property type="evidence" value="ECO:0007669"/>
    <property type="project" value="UniProtKB-SubCell"/>
</dbReference>
<evidence type="ECO:0000256" key="7">
    <source>
        <dbReference type="ARBA" id="ARBA00022475"/>
    </source>
</evidence>
<dbReference type="EMBL" id="AHAT01008266">
    <property type="status" value="NOT_ANNOTATED_CDS"/>
    <property type="molecule type" value="Genomic_DNA"/>
</dbReference>
<evidence type="ECO:0000256" key="17">
    <source>
        <dbReference type="ARBA" id="ARBA00035901"/>
    </source>
</evidence>
<dbReference type="GO" id="GO:0005326">
    <property type="term" value="F:neurotransmitter transmembrane transporter activity"/>
    <property type="evidence" value="ECO:0007669"/>
    <property type="project" value="UniProtKB-ARBA"/>
</dbReference>
<evidence type="ECO:0000256" key="19">
    <source>
        <dbReference type="ARBA" id="ARBA00036483"/>
    </source>
</evidence>
<evidence type="ECO:0000256" key="18">
    <source>
        <dbReference type="ARBA" id="ARBA00036470"/>
    </source>
</evidence>
<evidence type="ECO:0000256" key="20">
    <source>
        <dbReference type="ARBA" id="ARBA00036490"/>
    </source>
</evidence>
<sequence>MPTFDELLVSIGDFGPYQKRISLLGCLPVTLFAFVLVGIVFYGYTPEHWCQNPEVQELKEKCGWSYEDLKNYTVPRTDKGTFRQCERFNVDWNSTDLTCQRPLALSSANYSQQILITTCDRDWEFDRSYTTVVTEFSLVCADSWKADLNQAFLTGGFFLGALVTGYIADRFGRKLCFLISMFGLGVSGVSIAFSSNYAMLLVLRVFQGFFAKGAWTASYVLVIEFFGSNNRKFVSVVSRSLYSTGMAILPGVSYFTQSWKTLQLTMTVPIFLFLFYYWLIPESPRWLLSQKKTKEAMKIAKDIAKYNGKSLHEKHTEIQILEEKPEQVNKPSVMDLFRTPQMRKQTFILIYAWFTSAVVFQGLVMRIGITGGNRFLDFFISAIVELPTGLIFYLAVDRIGRRPLLAISNFFGGAACLTVTFIPNDFNWAKRTIVIIGRLAIAIGYETVNFANTELYPTPLRRNLGASICSSSSDVGGVVAPFLLFRLASIWLELPLLLYGVMCLIYSVVVMLLPETKGIDLPETIEEVEALGRGSRCRFITKNKKPQNSVI</sequence>
<dbReference type="InterPro" id="IPR036259">
    <property type="entry name" value="MFS_trans_sf"/>
</dbReference>
<name>W5NFF5_LEPOC</name>
<dbReference type="SUPFAM" id="SSF103473">
    <property type="entry name" value="MFS general substrate transporter"/>
    <property type="match status" value="1"/>
</dbReference>
<keyword evidence="6" id="KW-0813">Transport</keyword>
<dbReference type="GO" id="GO:0015101">
    <property type="term" value="F:organic cation transmembrane transporter activity"/>
    <property type="evidence" value="ECO:0000318"/>
    <property type="project" value="GO_Central"/>
</dbReference>
<dbReference type="Gene3D" id="1.20.1250.20">
    <property type="entry name" value="MFS general substrate transporter like domains"/>
    <property type="match status" value="1"/>
</dbReference>